<sequence length="167" mass="18672">EAHDYGGNLAVTVNVYDFPAKKQRMFSETIALIRETDHMGTVNINIPANQELTSGKEKKFVTIQADFGGTVVENIVLVSSQSGYIFIQTDKPIYTPGSTVLYRIFTVNNDLLPVGRAVVISIQVPANWGPRHTPGKTQGETKRLRQRKRLWKGQDCRGRKAKKCVEP</sequence>
<feature type="compositionally biased region" description="Basic and acidic residues" evidence="1">
    <location>
        <begin position="152"/>
        <end position="167"/>
    </location>
</feature>
<reference evidence="3 4" key="1">
    <citation type="submission" date="2019-01" db="EMBL/GenBank/DDBJ databases">
        <authorList>
            <person name="Alioto T."/>
            <person name="Alioto T."/>
        </authorList>
    </citation>
    <scope>NUCLEOTIDE SEQUENCE [LARGE SCALE GENOMIC DNA]</scope>
</reference>
<keyword evidence="4" id="KW-1185">Reference proteome</keyword>
<organism evidence="3 4">
    <name type="scientific">Lynx pardinus</name>
    <name type="common">Iberian lynx</name>
    <name type="synonym">Felis pardina</name>
    <dbReference type="NCBI Taxonomy" id="191816"/>
    <lineage>
        <taxon>Eukaryota</taxon>
        <taxon>Metazoa</taxon>
        <taxon>Chordata</taxon>
        <taxon>Craniata</taxon>
        <taxon>Vertebrata</taxon>
        <taxon>Euteleostomi</taxon>
        <taxon>Mammalia</taxon>
        <taxon>Eutheria</taxon>
        <taxon>Laurasiatheria</taxon>
        <taxon>Carnivora</taxon>
        <taxon>Feliformia</taxon>
        <taxon>Felidae</taxon>
        <taxon>Felinae</taxon>
        <taxon>Lynx</taxon>
    </lineage>
</organism>
<feature type="non-terminal residue" evidence="3">
    <location>
        <position position="1"/>
    </location>
</feature>
<dbReference type="EMBL" id="CAAGRJ010025248">
    <property type="protein sequence ID" value="VFV37958.1"/>
    <property type="molecule type" value="Genomic_DNA"/>
</dbReference>
<accession>A0A485P104</accession>
<gene>
    <name evidence="3" type="ORF">LYPA_23C011001</name>
</gene>
<name>A0A485P104_LYNPA</name>
<dbReference type="InterPro" id="IPR041425">
    <property type="entry name" value="C3/4/5_MG1"/>
</dbReference>
<dbReference type="GO" id="GO:0005615">
    <property type="term" value="C:extracellular space"/>
    <property type="evidence" value="ECO:0007669"/>
    <property type="project" value="TreeGrafter"/>
</dbReference>
<evidence type="ECO:0000259" key="2">
    <source>
        <dbReference type="Pfam" id="PF17790"/>
    </source>
</evidence>
<evidence type="ECO:0000313" key="4">
    <source>
        <dbReference type="Proteomes" id="UP000386466"/>
    </source>
</evidence>
<dbReference type="GO" id="GO:0006956">
    <property type="term" value="P:complement activation"/>
    <property type="evidence" value="ECO:0007669"/>
    <property type="project" value="TreeGrafter"/>
</dbReference>
<dbReference type="PANTHER" id="PTHR11412">
    <property type="entry name" value="MACROGLOBULIN / COMPLEMENT"/>
    <property type="match status" value="1"/>
</dbReference>
<dbReference type="PANTHER" id="PTHR11412:SF81">
    <property type="entry name" value="COMPLEMENT C3"/>
    <property type="match status" value="1"/>
</dbReference>
<dbReference type="InterPro" id="IPR050473">
    <property type="entry name" value="A2M/Complement_sys"/>
</dbReference>
<feature type="region of interest" description="Disordered" evidence="1">
    <location>
        <begin position="129"/>
        <end position="167"/>
    </location>
</feature>
<dbReference type="Gene3D" id="2.60.40.1930">
    <property type="match status" value="2"/>
</dbReference>
<protein>
    <submittedName>
        <fullName evidence="3">Complement c3-like</fullName>
    </submittedName>
</protein>
<dbReference type="AlphaFoldDB" id="A0A485P104"/>
<feature type="domain" description="Complement C3/4/5 macroglobulin" evidence="2">
    <location>
        <begin position="1"/>
        <end position="79"/>
    </location>
</feature>
<dbReference type="Pfam" id="PF17790">
    <property type="entry name" value="MG1"/>
    <property type="match status" value="1"/>
</dbReference>
<proteinExistence type="predicted"/>
<evidence type="ECO:0000313" key="3">
    <source>
        <dbReference type="EMBL" id="VFV37958.1"/>
    </source>
</evidence>
<dbReference type="Proteomes" id="UP000386466">
    <property type="component" value="Unassembled WGS sequence"/>
</dbReference>
<evidence type="ECO:0000256" key="1">
    <source>
        <dbReference type="SAM" id="MobiDB-lite"/>
    </source>
</evidence>